<comment type="caution">
    <text evidence="1">The sequence shown here is derived from an EMBL/GenBank/DDBJ whole genome shotgun (WGS) entry which is preliminary data.</text>
</comment>
<accession>A0A5M3MFX8</accession>
<organism evidence="1 2">
    <name type="scientific">Coniophora puteana (strain RWD-64-598)</name>
    <name type="common">Brown rot fungus</name>
    <dbReference type="NCBI Taxonomy" id="741705"/>
    <lineage>
        <taxon>Eukaryota</taxon>
        <taxon>Fungi</taxon>
        <taxon>Dikarya</taxon>
        <taxon>Basidiomycota</taxon>
        <taxon>Agaricomycotina</taxon>
        <taxon>Agaricomycetes</taxon>
        <taxon>Agaricomycetidae</taxon>
        <taxon>Boletales</taxon>
        <taxon>Coniophorineae</taxon>
        <taxon>Coniophoraceae</taxon>
        <taxon>Coniophora</taxon>
    </lineage>
</organism>
<name>A0A5M3MFX8_CONPW</name>
<dbReference type="SUPFAM" id="SSF52047">
    <property type="entry name" value="RNI-like"/>
    <property type="match status" value="1"/>
</dbReference>
<dbReference type="RefSeq" id="XP_007771944.1">
    <property type="nucleotide sequence ID" value="XM_007773754.1"/>
</dbReference>
<keyword evidence="2" id="KW-1185">Reference proteome</keyword>
<evidence type="ECO:0008006" key="3">
    <source>
        <dbReference type="Google" id="ProtNLM"/>
    </source>
</evidence>
<reference evidence="2" key="1">
    <citation type="journal article" date="2012" name="Science">
        <title>The Paleozoic origin of enzymatic lignin decomposition reconstructed from 31 fungal genomes.</title>
        <authorList>
            <person name="Floudas D."/>
            <person name="Binder M."/>
            <person name="Riley R."/>
            <person name="Barry K."/>
            <person name="Blanchette R.A."/>
            <person name="Henrissat B."/>
            <person name="Martinez A.T."/>
            <person name="Otillar R."/>
            <person name="Spatafora J.W."/>
            <person name="Yadav J.S."/>
            <person name="Aerts A."/>
            <person name="Benoit I."/>
            <person name="Boyd A."/>
            <person name="Carlson A."/>
            <person name="Copeland A."/>
            <person name="Coutinho P.M."/>
            <person name="de Vries R.P."/>
            <person name="Ferreira P."/>
            <person name="Findley K."/>
            <person name="Foster B."/>
            <person name="Gaskell J."/>
            <person name="Glotzer D."/>
            <person name="Gorecki P."/>
            <person name="Heitman J."/>
            <person name="Hesse C."/>
            <person name="Hori C."/>
            <person name="Igarashi K."/>
            <person name="Jurgens J.A."/>
            <person name="Kallen N."/>
            <person name="Kersten P."/>
            <person name="Kohler A."/>
            <person name="Kuees U."/>
            <person name="Kumar T.K.A."/>
            <person name="Kuo A."/>
            <person name="LaButti K."/>
            <person name="Larrondo L.F."/>
            <person name="Lindquist E."/>
            <person name="Ling A."/>
            <person name="Lombard V."/>
            <person name="Lucas S."/>
            <person name="Lundell T."/>
            <person name="Martin R."/>
            <person name="McLaughlin D.J."/>
            <person name="Morgenstern I."/>
            <person name="Morin E."/>
            <person name="Murat C."/>
            <person name="Nagy L.G."/>
            <person name="Nolan M."/>
            <person name="Ohm R.A."/>
            <person name="Patyshakuliyeva A."/>
            <person name="Rokas A."/>
            <person name="Ruiz-Duenas F.J."/>
            <person name="Sabat G."/>
            <person name="Salamov A."/>
            <person name="Samejima M."/>
            <person name="Schmutz J."/>
            <person name="Slot J.C."/>
            <person name="St John F."/>
            <person name="Stenlid J."/>
            <person name="Sun H."/>
            <person name="Sun S."/>
            <person name="Syed K."/>
            <person name="Tsang A."/>
            <person name="Wiebenga A."/>
            <person name="Young D."/>
            <person name="Pisabarro A."/>
            <person name="Eastwood D.C."/>
            <person name="Martin F."/>
            <person name="Cullen D."/>
            <person name="Grigoriev I.V."/>
            <person name="Hibbett D.S."/>
        </authorList>
    </citation>
    <scope>NUCLEOTIDE SEQUENCE [LARGE SCALE GENOMIC DNA]</scope>
    <source>
        <strain evidence="2">RWD-64-598 SS2</strain>
    </source>
</reference>
<sequence length="418" mass="46314">MEFKWSTPTRRSPTGQDLPIIPNEIYIAILESFVPSSRFPKTSEIRTLRSFAVACRFFCHLALPRMFERLLFDGSGDPRKMGAFNSGGWAHAVITGKPPALTTAAFVKCVVFQNWTDDALGTHIPMRGWLSHLVGFHCQALEAMPNLEAVVFSRADVTVDHVRALRNLQKLRVLEFRGRNTWDVAKLENDDDAYGDGGLGDPRAEGGFGAYIERVVIDDEIEEEDVDGDQYTSLPLPDWGSKALAACPKLRSLVLDSIDMLVTLGNCLKVEAAIQGEASVTTVDGSAPLATRKVLDLELNLPLVYGGREERYVLDVFTSGGAWALSYLSIESLRIVVPPQYAKQVFVDHGVQTIVEAITKTATARLLKLVRLEILTLGHTFAGPKRLDMETLTTLASDICPRLERLYFGGMTWTIKRE</sequence>
<protein>
    <recommendedName>
        <fullName evidence="3">F-box domain-containing protein</fullName>
    </recommendedName>
</protein>
<dbReference type="EMBL" id="JH711583">
    <property type="protein sequence ID" value="EIW77501.1"/>
    <property type="molecule type" value="Genomic_DNA"/>
</dbReference>
<proteinExistence type="predicted"/>
<evidence type="ECO:0000313" key="2">
    <source>
        <dbReference type="Proteomes" id="UP000053558"/>
    </source>
</evidence>
<dbReference type="OrthoDB" id="3256662at2759"/>
<evidence type="ECO:0000313" key="1">
    <source>
        <dbReference type="EMBL" id="EIW77501.1"/>
    </source>
</evidence>
<dbReference type="KEGG" id="cput:CONPUDRAFT_145861"/>
<dbReference type="GeneID" id="19202128"/>
<dbReference type="AlphaFoldDB" id="A0A5M3MFX8"/>
<gene>
    <name evidence="1" type="ORF">CONPUDRAFT_145861</name>
</gene>
<dbReference type="Proteomes" id="UP000053558">
    <property type="component" value="Unassembled WGS sequence"/>
</dbReference>